<feature type="compositionally biased region" description="Pro residues" evidence="1">
    <location>
        <begin position="371"/>
        <end position="386"/>
    </location>
</feature>
<keyword evidence="2" id="KW-0472">Membrane</keyword>
<feature type="transmembrane region" description="Helical" evidence="2">
    <location>
        <begin position="37"/>
        <end position="62"/>
    </location>
</feature>
<evidence type="ECO:0000313" key="4">
    <source>
        <dbReference type="Proteomes" id="UP000593562"/>
    </source>
</evidence>
<dbReference type="InParanoid" id="A0A7J7DH13"/>
<feature type="region of interest" description="Disordered" evidence="1">
    <location>
        <begin position="560"/>
        <end position="587"/>
    </location>
</feature>
<dbReference type="FunCoup" id="A0A7J7DH13">
    <property type="interactions" value="35"/>
</dbReference>
<sequence length="587" mass="64651">MDDQEEDNPSPFWLQNTSPRHCLRRRDSFSLIFNSGFILIFLLAIAFLLIFVIVPSFLSFTAKIVKPHLVKRSWDSLNLVLVLFAIVCAFLSKTSNSNTSSGSGRTNDNHFAASSSSSSYYGDRNIYSQTKNEAQKSNPSTPQSNDRWYDFPDRTAYNKLNRLRSGRSYPDLRQESSWVTGDERWRFYDDTFVSQRSDQWLPESQEVRDNRTGSTKEVEVDNSASITRQKEVSLPPRTSPRPAPEPLPPPPLAPAVATQSSQQQPPQSSQALLSKAVRRKAKRRHTEEDNGGEGGSKNMDAEVKNVIYRPQPSPAAPPSPPPPPPVFSTSGKKRGKDLLISLRRRKKKQRQKSVENLESLFDPQPHNLYSQPPPSAPPPPPPPPPAFLQGLFSSKKGKAKKVHSVSAASPPPPPPPPARVSRNVYHSAQSLEASALSPTKAQSAQAAAHKAPKPVKTSISNSAADDNVDSGNASPLIPIPPPPPPPPFKMPVWRYVVEGDYVRLKSISRSASPELEDPSDKESSPSAMDGTSSPLFCPSPDVNTKADNFIARFKETLRLEKAKSINDRRRSNLGPETTQGPAKEGPS</sequence>
<dbReference type="PANTHER" id="PTHR33098:SF36">
    <property type="entry name" value="HYDROXYPROLINE-RICH GLYCOPROTEIN FAMILY PROTEIN"/>
    <property type="match status" value="1"/>
</dbReference>
<feature type="region of interest" description="Disordered" evidence="1">
    <location>
        <begin position="199"/>
        <end position="485"/>
    </location>
</feature>
<feature type="compositionally biased region" description="Low complexity" evidence="1">
    <location>
        <begin position="437"/>
        <end position="449"/>
    </location>
</feature>
<feature type="compositionally biased region" description="Basic and acidic residues" evidence="1">
    <location>
        <begin position="205"/>
        <end position="219"/>
    </location>
</feature>
<gene>
    <name evidence="3" type="ORF">HS088_TW07G01125</name>
</gene>
<keyword evidence="2" id="KW-1133">Transmembrane helix</keyword>
<name>A0A7J7DH13_TRIWF</name>
<feature type="compositionally biased region" description="Polar residues" evidence="1">
    <location>
        <begin position="457"/>
        <end position="473"/>
    </location>
</feature>
<feature type="compositionally biased region" description="Pro residues" evidence="1">
    <location>
        <begin position="311"/>
        <end position="326"/>
    </location>
</feature>
<organism evidence="3 4">
    <name type="scientific">Tripterygium wilfordii</name>
    <name type="common">Thunder God vine</name>
    <dbReference type="NCBI Taxonomy" id="458696"/>
    <lineage>
        <taxon>Eukaryota</taxon>
        <taxon>Viridiplantae</taxon>
        <taxon>Streptophyta</taxon>
        <taxon>Embryophyta</taxon>
        <taxon>Tracheophyta</taxon>
        <taxon>Spermatophyta</taxon>
        <taxon>Magnoliopsida</taxon>
        <taxon>eudicotyledons</taxon>
        <taxon>Gunneridae</taxon>
        <taxon>Pentapetalae</taxon>
        <taxon>rosids</taxon>
        <taxon>fabids</taxon>
        <taxon>Celastrales</taxon>
        <taxon>Celastraceae</taxon>
        <taxon>Tripterygium</taxon>
    </lineage>
</organism>
<dbReference type="Proteomes" id="UP000593562">
    <property type="component" value="Unassembled WGS sequence"/>
</dbReference>
<feature type="compositionally biased region" description="Polar residues" evidence="1">
    <location>
        <begin position="126"/>
        <end position="146"/>
    </location>
</feature>
<feature type="region of interest" description="Disordered" evidence="1">
    <location>
        <begin position="96"/>
        <end position="151"/>
    </location>
</feature>
<feature type="compositionally biased region" description="Low complexity" evidence="1">
    <location>
        <begin position="259"/>
        <end position="270"/>
    </location>
</feature>
<keyword evidence="2" id="KW-0812">Transmembrane</keyword>
<feature type="region of interest" description="Disordered" evidence="1">
    <location>
        <begin position="507"/>
        <end position="541"/>
    </location>
</feature>
<evidence type="ECO:0000313" key="3">
    <source>
        <dbReference type="EMBL" id="KAF5745534.1"/>
    </source>
</evidence>
<feature type="compositionally biased region" description="Basic residues" evidence="1">
    <location>
        <begin position="342"/>
        <end position="351"/>
    </location>
</feature>
<feature type="compositionally biased region" description="Basic and acidic residues" evidence="1">
    <location>
        <begin position="560"/>
        <end position="570"/>
    </location>
</feature>
<comment type="caution">
    <text evidence="3">The sequence shown here is derived from an EMBL/GenBank/DDBJ whole genome shotgun (WGS) entry which is preliminary data.</text>
</comment>
<keyword evidence="4" id="KW-1185">Reference proteome</keyword>
<accession>A0A7J7DH13</accession>
<evidence type="ECO:0000256" key="2">
    <source>
        <dbReference type="SAM" id="Phobius"/>
    </source>
</evidence>
<feature type="compositionally biased region" description="Polar residues" evidence="1">
    <location>
        <begin position="524"/>
        <end position="534"/>
    </location>
</feature>
<dbReference type="OrthoDB" id="787201at2759"/>
<dbReference type="PANTHER" id="PTHR33098">
    <property type="entry name" value="COTTON FIBER (DUF761)"/>
    <property type="match status" value="1"/>
</dbReference>
<dbReference type="AlphaFoldDB" id="A0A7J7DH13"/>
<evidence type="ECO:0000256" key="1">
    <source>
        <dbReference type="SAM" id="MobiDB-lite"/>
    </source>
</evidence>
<proteinExistence type="predicted"/>
<feature type="compositionally biased region" description="Pro residues" evidence="1">
    <location>
        <begin position="237"/>
        <end position="253"/>
    </location>
</feature>
<dbReference type="InterPro" id="IPR008480">
    <property type="entry name" value="DUF761_pln"/>
</dbReference>
<reference evidence="3 4" key="1">
    <citation type="journal article" date="2020" name="Nat. Commun.">
        <title>Genome of Tripterygium wilfordii and identification of cytochrome P450 involved in triptolide biosynthesis.</title>
        <authorList>
            <person name="Tu L."/>
            <person name="Su P."/>
            <person name="Zhang Z."/>
            <person name="Gao L."/>
            <person name="Wang J."/>
            <person name="Hu T."/>
            <person name="Zhou J."/>
            <person name="Zhang Y."/>
            <person name="Zhao Y."/>
            <person name="Liu Y."/>
            <person name="Song Y."/>
            <person name="Tong Y."/>
            <person name="Lu Y."/>
            <person name="Yang J."/>
            <person name="Xu C."/>
            <person name="Jia M."/>
            <person name="Peters R.J."/>
            <person name="Huang L."/>
            <person name="Gao W."/>
        </authorList>
    </citation>
    <scope>NUCLEOTIDE SEQUENCE [LARGE SCALE GENOMIC DNA]</scope>
    <source>
        <strain evidence="4">cv. XIE 37</strain>
        <tissue evidence="3">Leaf</tissue>
    </source>
</reference>
<dbReference type="EMBL" id="JAAARO010000007">
    <property type="protein sequence ID" value="KAF5745534.1"/>
    <property type="molecule type" value="Genomic_DNA"/>
</dbReference>
<protein>
    <recommendedName>
        <fullName evidence="5">Hydroxyproline-rich glycoprotein family protein</fullName>
    </recommendedName>
</protein>
<dbReference type="Pfam" id="PF05553">
    <property type="entry name" value="DUF761"/>
    <property type="match status" value="1"/>
</dbReference>
<evidence type="ECO:0008006" key="5">
    <source>
        <dbReference type="Google" id="ProtNLM"/>
    </source>
</evidence>
<feature type="compositionally biased region" description="Pro residues" evidence="1">
    <location>
        <begin position="409"/>
        <end position="418"/>
    </location>
</feature>